<reference evidence="1 2" key="1">
    <citation type="journal article" date="2019" name="Sci. Rep.">
        <title>A high-quality genome of Eragrostis curvula grass provides insights into Poaceae evolution and supports new strategies to enhance forage quality.</title>
        <authorList>
            <person name="Carballo J."/>
            <person name="Santos B.A.C.M."/>
            <person name="Zappacosta D."/>
            <person name="Garbus I."/>
            <person name="Selva J.P."/>
            <person name="Gallo C.A."/>
            <person name="Diaz A."/>
            <person name="Albertini E."/>
            <person name="Caccamo M."/>
            <person name="Echenique V."/>
        </authorList>
    </citation>
    <scope>NUCLEOTIDE SEQUENCE [LARGE SCALE GENOMIC DNA]</scope>
    <source>
        <strain evidence="2">cv. Victoria</strain>
        <tissue evidence="1">Leaf</tissue>
    </source>
</reference>
<organism evidence="1 2">
    <name type="scientific">Eragrostis curvula</name>
    <name type="common">weeping love grass</name>
    <dbReference type="NCBI Taxonomy" id="38414"/>
    <lineage>
        <taxon>Eukaryota</taxon>
        <taxon>Viridiplantae</taxon>
        <taxon>Streptophyta</taxon>
        <taxon>Embryophyta</taxon>
        <taxon>Tracheophyta</taxon>
        <taxon>Spermatophyta</taxon>
        <taxon>Magnoliopsida</taxon>
        <taxon>Liliopsida</taxon>
        <taxon>Poales</taxon>
        <taxon>Poaceae</taxon>
        <taxon>PACMAD clade</taxon>
        <taxon>Chloridoideae</taxon>
        <taxon>Eragrostideae</taxon>
        <taxon>Eragrostidinae</taxon>
        <taxon>Eragrostis</taxon>
    </lineage>
</organism>
<dbReference type="Gramene" id="TVU36244">
    <property type="protein sequence ID" value="TVU36244"/>
    <property type="gene ID" value="EJB05_18169"/>
</dbReference>
<name>A0A5J9VLA1_9POAL</name>
<accession>A0A5J9VLA1</accession>
<proteinExistence type="predicted"/>
<gene>
    <name evidence="1" type="ORF">EJB05_18169</name>
</gene>
<dbReference type="EMBL" id="RWGY01000009">
    <property type="protein sequence ID" value="TVU36244.1"/>
    <property type="molecule type" value="Genomic_DNA"/>
</dbReference>
<protein>
    <submittedName>
        <fullName evidence="1">Uncharacterized protein</fullName>
    </submittedName>
</protein>
<comment type="caution">
    <text evidence="1">The sequence shown here is derived from an EMBL/GenBank/DDBJ whole genome shotgun (WGS) entry which is preliminary data.</text>
</comment>
<evidence type="ECO:0000313" key="2">
    <source>
        <dbReference type="Proteomes" id="UP000324897"/>
    </source>
</evidence>
<dbReference type="AlphaFoldDB" id="A0A5J9VLA1"/>
<keyword evidence="2" id="KW-1185">Reference proteome</keyword>
<evidence type="ECO:0000313" key="1">
    <source>
        <dbReference type="EMBL" id="TVU36244.1"/>
    </source>
</evidence>
<sequence length="103" mass="11286">MRGCICSCSLRPSCFLWKPYFTDLGTTGDRSHETRPCSGISSILGVTSPSCFHQLLAHLLARRTTAAPWTPCGQQVDCFPNLSSPTAGRAVQSFRLLAGRRRN</sequence>
<dbReference type="Proteomes" id="UP000324897">
    <property type="component" value="Unassembled WGS sequence"/>
</dbReference>